<evidence type="ECO:0000313" key="2">
    <source>
        <dbReference type="Proteomes" id="UP001596203"/>
    </source>
</evidence>
<keyword evidence="2" id="KW-1185">Reference proteome</keyword>
<gene>
    <name evidence="1" type="ORF">ACFP2T_16605</name>
</gene>
<comment type="caution">
    <text evidence="1">The sequence shown here is derived from an EMBL/GenBank/DDBJ whole genome shotgun (WGS) entry which is preliminary data.</text>
</comment>
<dbReference type="Proteomes" id="UP001596203">
    <property type="component" value="Unassembled WGS sequence"/>
</dbReference>
<proteinExistence type="predicted"/>
<dbReference type="EMBL" id="JBHSPR010000010">
    <property type="protein sequence ID" value="MFC6017824.1"/>
    <property type="molecule type" value="Genomic_DNA"/>
</dbReference>
<sequence>MRTKTLGELIRDYGRAMNIAGTYAGLGSRYAARSEQVKANALYAEIEKRLTNDDVDRAAV</sequence>
<accession>A0ABW1KAI3</accession>
<dbReference type="RefSeq" id="WP_377422387.1">
    <property type="nucleotide sequence ID" value="NZ_JBHSPR010000010.1"/>
</dbReference>
<evidence type="ECO:0000313" key="1">
    <source>
        <dbReference type="EMBL" id="MFC6017824.1"/>
    </source>
</evidence>
<organism evidence="1 2">
    <name type="scientific">Plantactinospora solaniradicis</name>
    <dbReference type="NCBI Taxonomy" id="1723736"/>
    <lineage>
        <taxon>Bacteria</taxon>
        <taxon>Bacillati</taxon>
        <taxon>Actinomycetota</taxon>
        <taxon>Actinomycetes</taxon>
        <taxon>Micromonosporales</taxon>
        <taxon>Micromonosporaceae</taxon>
        <taxon>Plantactinospora</taxon>
    </lineage>
</organism>
<protein>
    <submittedName>
        <fullName evidence="1">Uncharacterized protein</fullName>
    </submittedName>
</protein>
<name>A0ABW1KAI3_9ACTN</name>
<reference evidence="2" key="1">
    <citation type="journal article" date="2019" name="Int. J. Syst. Evol. Microbiol.">
        <title>The Global Catalogue of Microorganisms (GCM) 10K type strain sequencing project: providing services to taxonomists for standard genome sequencing and annotation.</title>
        <authorList>
            <consortium name="The Broad Institute Genomics Platform"/>
            <consortium name="The Broad Institute Genome Sequencing Center for Infectious Disease"/>
            <person name="Wu L."/>
            <person name="Ma J."/>
        </authorList>
    </citation>
    <scope>NUCLEOTIDE SEQUENCE [LARGE SCALE GENOMIC DNA]</scope>
    <source>
        <strain evidence="2">ZS-35-S2</strain>
    </source>
</reference>